<evidence type="ECO:0000313" key="9">
    <source>
        <dbReference type="Proteomes" id="UP000436088"/>
    </source>
</evidence>
<dbReference type="Gene3D" id="2.40.330.10">
    <property type="entry name" value="DNA-binding pseudobarrel domain"/>
    <property type="match status" value="1"/>
</dbReference>
<feature type="compositionally biased region" description="Basic residues" evidence="6">
    <location>
        <begin position="1"/>
        <end position="11"/>
    </location>
</feature>
<evidence type="ECO:0000256" key="1">
    <source>
        <dbReference type="ARBA" id="ARBA00004123"/>
    </source>
</evidence>
<dbReference type="InterPro" id="IPR003340">
    <property type="entry name" value="B3_DNA-bd"/>
</dbReference>
<keyword evidence="4" id="KW-0804">Transcription</keyword>
<dbReference type="EMBL" id="VEPZ02001315">
    <property type="protein sequence ID" value="KAE8681065.1"/>
    <property type="molecule type" value="Genomic_DNA"/>
</dbReference>
<evidence type="ECO:0000256" key="3">
    <source>
        <dbReference type="ARBA" id="ARBA00023125"/>
    </source>
</evidence>
<dbReference type="AlphaFoldDB" id="A0A6A2YP66"/>
<keyword evidence="9" id="KW-1185">Reference proteome</keyword>
<evidence type="ECO:0000256" key="2">
    <source>
        <dbReference type="ARBA" id="ARBA00023015"/>
    </source>
</evidence>
<evidence type="ECO:0000313" key="8">
    <source>
        <dbReference type="EMBL" id="KAE8681065.1"/>
    </source>
</evidence>
<keyword evidence="2" id="KW-0805">Transcription regulation</keyword>
<dbReference type="InterPro" id="IPR015300">
    <property type="entry name" value="DNA-bd_pseudobarrel_sf"/>
</dbReference>
<dbReference type="CDD" id="cd10017">
    <property type="entry name" value="B3_DNA"/>
    <property type="match status" value="1"/>
</dbReference>
<dbReference type="GO" id="GO:0005634">
    <property type="term" value="C:nucleus"/>
    <property type="evidence" value="ECO:0007669"/>
    <property type="project" value="UniProtKB-SubCell"/>
</dbReference>
<feature type="domain" description="TF-B3" evidence="7">
    <location>
        <begin position="457"/>
        <end position="558"/>
    </location>
</feature>
<dbReference type="SMART" id="SM01019">
    <property type="entry name" value="B3"/>
    <property type="match status" value="1"/>
</dbReference>
<comment type="subcellular location">
    <subcellularLocation>
        <location evidence="1">Nucleus</location>
    </subcellularLocation>
</comment>
<dbReference type="PANTHER" id="PTHR46245">
    <property type="entry name" value="B3 DOMAIN-CONTAINING PROTEIN OS07G0563300"/>
    <property type="match status" value="1"/>
</dbReference>
<protein>
    <submittedName>
        <fullName evidence="8">B3 domain-containing protein</fullName>
    </submittedName>
</protein>
<dbReference type="GO" id="GO:0003677">
    <property type="term" value="F:DNA binding"/>
    <property type="evidence" value="ECO:0007669"/>
    <property type="project" value="UniProtKB-KW"/>
</dbReference>
<evidence type="ECO:0000256" key="4">
    <source>
        <dbReference type="ARBA" id="ARBA00023163"/>
    </source>
</evidence>
<evidence type="ECO:0000256" key="6">
    <source>
        <dbReference type="SAM" id="MobiDB-lite"/>
    </source>
</evidence>
<reference evidence="8" key="1">
    <citation type="submission" date="2019-09" db="EMBL/GenBank/DDBJ databases">
        <title>Draft genome information of white flower Hibiscus syriacus.</title>
        <authorList>
            <person name="Kim Y.-M."/>
        </authorList>
    </citation>
    <scope>NUCLEOTIDE SEQUENCE [LARGE SCALE GENOMIC DNA]</scope>
    <source>
        <strain evidence="8">YM2019G1</strain>
    </source>
</reference>
<dbReference type="PANTHER" id="PTHR46245:SF6">
    <property type="entry name" value="B3 DOMAIN-CONTAINING PROTEIN OS07G0563300-LIKE"/>
    <property type="match status" value="1"/>
</dbReference>
<evidence type="ECO:0000259" key="7">
    <source>
        <dbReference type="PROSITE" id="PS50863"/>
    </source>
</evidence>
<feature type="compositionally biased region" description="Polar residues" evidence="6">
    <location>
        <begin position="384"/>
        <end position="396"/>
    </location>
</feature>
<dbReference type="SUPFAM" id="SSF101936">
    <property type="entry name" value="DNA-binding pseudobarrel domain"/>
    <property type="match status" value="1"/>
</dbReference>
<dbReference type="Pfam" id="PF02362">
    <property type="entry name" value="B3"/>
    <property type="match status" value="1"/>
</dbReference>
<dbReference type="PROSITE" id="PS50863">
    <property type="entry name" value="B3"/>
    <property type="match status" value="1"/>
</dbReference>
<dbReference type="Proteomes" id="UP000436088">
    <property type="component" value="Unassembled WGS sequence"/>
</dbReference>
<comment type="caution">
    <text evidence="8">The sequence shown here is derived from an EMBL/GenBank/DDBJ whole genome shotgun (WGS) entry which is preliminary data.</text>
</comment>
<proteinExistence type="predicted"/>
<accession>A0A6A2YP66</accession>
<feature type="region of interest" description="Disordered" evidence="6">
    <location>
        <begin position="1"/>
        <end position="55"/>
    </location>
</feature>
<keyword evidence="5" id="KW-0539">Nucleus</keyword>
<keyword evidence="3" id="KW-0238">DNA-binding</keyword>
<name>A0A6A2YP66_HIBSY</name>
<gene>
    <name evidence="8" type="ORF">F3Y22_tig00111342pilonHSYRG00086</name>
</gene>
<sequence length="570" mass="63650">MAKNRNKKKRNGVASMDCDEGTVPELHQAMDISETGVQKPGSATPSMKRSKNVRKAKAVGKAIAKNEKYAEKSSKIENKKSRIQSAKVLYDSKMFGNAEFLSYSGSSSDSFIQLFNISLSRDDNVALDRSIILKEKKKQQSKASPLCFLIQYCSSNEMASSSSMSMRCFHCKVSSDTFIPGWRLRNGGFAMLCLRCGLHMPTVGNQDELEIQLPKNVTGGSTISCASFIRYLCYNKLCSPTALVTALLFPFGGVNLSYLTYIYAFNDGTLCETFHPEESGWRECVSCKKVRWKFLSVLHFLFPENSLWMYYGSPYLYNIGLYWRAMYGAPHRCSLHLGRPEAFLQATDSPQIPSADPEKMITGVNPISPPDCLVRNAPPKMVANPTTPGHQSQSPPAETEEEDSVNSPGETKTLIGIMVASVVKVAINDYVIAVLYDIRSGLTFITVSKSSLVPLFEKELTFSDAESRNGRLLLPKRCAEAYFPKTSGQQGIFLMLQDTNGNAWKLHFRYWTNNCGKMYVLEGLRDYKIQMKWEAGDTVRFYKREADGQLVMGFKKNQAPVVVVKSPTDA</sequence>
<organism evidence="8 9">
    <name type="scientific">Hibiscus syriacus</name>
    <name type="common">Rose of Sharon</name>
    <dbReference type="NCBI Taxonomy" id="106335"/>
    <lineage>
        <taxon>Eukaryota</taxon>
        <taxon>Viridiplantae</taxon>
        <taxon>Streptophyta</taxon>
        <taxon>Embryophyta</taxon>
        <taxon>Tracheophyta</taxon>
        <taxon>Spermatophyta</taxon>
        <taxon>Magnoliopsida</taxon>
        <taxon>eudicotyledons</taxon>
        <taxon>Gunneridae</taxon>
        <taxon>Pentapetalae</taxon>
        <taxon>rosids</taxon>
        <taxon>malvids</taxon>
        <taxon>Malvales</taxon>
        <taxon>Malvaceae</taxon>
        <taxon>Malvoideae</taxon>
        <taxon>Hibiscus</taxon>
    </lineage>
</organism>
<feature type="region of interest" description="Disordered" evidence="6">
    <location>
        <begin position="378"/>
        <end position="409"/>
    </location>
</feature>
<evidence type="ECO:0000256" key="5">
    <source>
        <dbReference type="ARBA" id="ARBA00023242"/>
    </source>
</evidence>